<keyword evidence="1" id="KW-0472">Membrane</keyword>
<accession>A0A3G7TM92</accession>
<evidence type="ECO:0000256" key="1">
    <source>
        <dbReference type="SAM" id="Phobius"/>
    </source>
</evidence>
<protein>
    <submittedName>
        <fullName evidence="2">Major facilitator family transporter</fullName>
    </submittedName>
</protein>
<evidence type="ECO:0000313" key="2">
    <source>
        <dbReference type="EMBL" id="AZE48227.1"/>
    </source>
</evidence>
<keyword evidence="1" id="KW-1133">Transmembrane helix</keyword>
<name>A0A3G7TM92_9PSED</name>
<sequence>MQHAVSTEKLPSTALLAFAMTSFIAILTETLLAGLLPQIGAGLNVSEVLAGQLVTLYAWSAQWLSHERPRGTVQRQSTDSVSPSR</sequence>
<evidence type="ECO:0000313" key="3">
    <source>
        <dbReference type="Proteomes" id="UP000268048"/>
    </source>
</evidence>
<keyword evidence="1" id="KW-0812">Transmembrane</keyword>
<gene>
    <name evidence="2" type="ORF">C4K04_2554</name>
</gene>
<proteinExistence type="predicted"/>
<feature type="transmembrane region" description="Helical" evidence="1">
    <location>
        <begin position="12"/>
        <end position="36"/>
    </location>
</feature>
<organism evidence="2 3">
    <name type="scientific">Pseudomonas chlororaphis</name>
    <dbReference type="NCBI Taxonomy" id="587753"/>
    <lineage>
        <taxon>Bacteria</taxon>
        <taxon>Pseudomonadati</taxon>
        <taxon>Pseudomonadota</taxon>
        <taxon>Gammaproteobacteria</taxon>
        <taxon>Pseudomonadales</taxon>
        <taxon>Pseudomonadaceae</taxon>
        <taxon>Pseudomonas</taxon>
    </lineage>
</organism>
<reference evidence="2 3" key="1">
    <citation type="submission" date="2018-03" db="EMBL/GenBank/DDBJ databases">
        <title>Diversity of phytobeneficial traits revealed by whole-genome analysis of worldwide-isolated phenazine-producing Pseudomonas spp.</title>
        <authorList>
            <person name="Biessy A."/>
            <person name="Novinscak A."/>
            <person name="Blom J."/>
            <person name="Leger G."/>
            <person name="Thomashow L.S."/>
            <person name="Cazorla F.M."/>
            <person name="Josic D."/>
            <person name="Filion M."/>
        </authorList>
    </citation>
    <scope>NUCLEOTIDE SEQUENCE [LARGE SCALE GENOMIC DNA]</scope>
    <source>
        <strain evidence="2 3">B25</strain>
    </source>
</reference>
<dbReference type="Proteomes" id="UP000268048">
    <property type="component" value="Chromosome"/>
</dbReference>
<dbReference type="AlphaFoldDB" id="A0A3G7TM92"/>
<dbReference type="EMBL" id="CP027753">
    <property type="protein sequence ID" value="AZE48227.1"/>
    <property type="molecule type" value="Genomic_DNA"/>
</dbReference>